<name>A0A1M7YHE4_9BACT</name>
<reference evidence="1 2" key="1">
    <citation type="submission" date="2016-12" db="EMBL/GenBank/DDBJ databases">
        <authorList>
            <person name="Song W.-J."/>
            <person name="Kurnit D.M."/>
        </authorList>
    </citation>
    <scope>NUCLEOTIDE SEQUENCE [LARGE SCALE GENOMIC DNA]</scope>
    <source>
        <strain evidence="1 2">DSM 18488</strain>
    </source>
</reference>
<proteinExistence type="predicted"/>
<dbReference type="AlphaFoldDB" id="A0A1M7YHE4"/>
<evidence type="ECO:0000313" key="2">
    <source>
        <dbReference type="Proteomes" id="UP000184603"/>
    </source>
</evidence>
<organism evidence="1 2">
    <name type="scientific">Desulfopila aestuarii DSM 18488</name>
    <dbReference type="NCBI Taxonomy" id="1121416"/>
    <lineage>
        <taxon>Bacteria</taxon>
        <taxon>Pseudomonadati</taxon>
        <taxon>Thermodesulfobacteriota</taxon>
        <taxon>Desulfobulbia</taxon>
        <taxon>Desulfobulbales</taxon>
        <taxon>Desulfocapsaceae</taxon>
        <taxon>Desulfopila</taxon>
    </lineage>
</organism>
<dbReference type="OrthoDB" id="5431053at2"/>
<dbReference type="EMBL" id="FRFE01000030">
    <property type="protein sequence ID" value="SHO51938.1"/>
    <property type="molecule type" value="Genomic_DNA"/>
</dbReference>
<sequence>MGDVIHLKINKLKWNVQDIAFLYPPDVFTGAFDNEVMEARHREEMQKKLENLKSSIAAEDDPFVAMQLLHKKDHLQFLRNNIDAFRQAEKLEQAVITLYTQWNTPFSSDGDQYLWNELFEACDKKRLYDSGAPIAFSSATIYRGSISGFQRSLIWTPDKATVERIAKRWEDPNLGGGHLFEVDVKKEDVLLFLKLRRGDEVIVSPQFIKTAKIRKYGSDM</sequence>
<dbReference type="STRING" id="1121416.SAMN02745220_04289"/>
<protein>
    <submittedName>
        <fullName evidence="1">Uncharacterized protein</fullName>
    </submittedName>
</protein>
<keyword evidence="2" id="KW-1185">Reference proteome</keyword>
<accession>A0A1M7YHE4</accession>
<dbReference type="Proteomes" id="UP000184603">
    <property type="component" value="Unassembled WGS sequence"/>
</dbReference>
<gene>
    <name evidence="1" type="ORF">SAMN02745220_04289</name>
</gene>
<evidence type="ECO:0000313" key="1">
    <source>
        <dbReference type="EMBL" id="SHO51938.1"/>
    </source>
</evidence>
<dbReference type="RefSeq" id="WP_073615705.1">
    <property type="nucleotide sequence ID" value="NZ_FRFE01000030.1"/>
</dbReference>